<evidence type="ECO:0000259" key="2">
    <source>
        <dbReference type="Pfam" id="PF11258"/>
    </source>
</evidence>
<evidence type="ECO:0000259" key="3">
    <source>
        <dbReference type="Pfam" id="PF17479"/>
    </source>
</evidence>
<reference evidence="4 5" key="1">
    <citation type="journal article" date="2016" name="Nat. Commun.">
        <title>Thousands of microbial genomes shed light on interconnected biogeochemical processes in an aquifer system.</title>
        <authorList>
            <person name="Anantharaman K."/>
            <person name="Brown C.T."/>
            <person name="Hug L.A."/>
            <person name="Sharon I."/>
            <person name="Castelle C.J."/>
            <person name="Probst A.J."/>
            <person name="Thomas B.C."/>
            <person name="Singh A."/>
            <person name="Wilkins M.J."/>
            <person name="Karaoz U."/>
            <person name="Brodie E.L."/>
            <person name="Williams K.H."/>
            <person name="Hubbard S.S."/>
            <person name="Banfield J.F."/>
        </authorList>
    </citation>
    <scope>NUCLEOTIDE SEQUENCE [LARGE SCALE GENOMIC DNA]</scope>
</reference>
<keyword evidence="1" id="KW-0732">Signal</keyword>
<comment type="caution">
    <text evidence="4">The sequence shown here is derived from an EMBL/GenBank/DDBJ whole genome shotgun (WGS) entry which is preliminary data.</text>
</comment>
<dbReference type="InterPro" id="IPR021416">
    <property type="entry name" value="DUF3048_N"/>
</dbReference>
<dbReference type="AlphaFoldDB" id="A0A1F5YRD6"/>
<evidence type="ECO:0000313" key="5">
    <source>
        <dbReference type="Proteomes" id="UP000176665"/>
    </source>
</evidence>
<protein>
    <recommendedName>
        <fullName evidence="6">Lipoprotein YerB</fullName>
    </recommendedName>
</protein>
<organism evidence="4 5">
    <name type="scientific">Candidatus Gottesmanbacteria bacterium RBG_16_37_8</name>
    <dbReference type="NCBI Taxonomy" id="1798371"/>
    <lineage>
        <taxon>Bacteria</taxon>
        <taxon>Candidatus Gottesmaniibacteriota</taxon>
    </lineage>
</organism>
<dbReference type="Pfam" id="PF17479">
    <property type="entry name" value="DUF3048_C"/>
    <property type="match status" value="1"/>
</dbReference>
<dbReference type="InterPro" id="IPR023158">
    <property type="entry name" value="YerB-like_sf"/>
</dbReference>
<accession>A0A1F5YRD6</accession>
<feature type="domain" description="DUF3048" evidence="3">
    <location>
        <begin position="275"/>
        <end position="379"/>
    </location>
</feature>
<dbReference type="SUPFAM" id="SSF159774">
    <property type="entry name" value="YerB-like"/>
    <property type="match status" value="1"/>
</dbReference>
<evidence type="ECO:0000256" key="1">
    <source>
        <dbReference type="SAM" id="SignalP"/>
    </source>
</evidence>
<proteinExistence type="predicted"/>
<feature type="chain" id="PRO_5009522585" description="Lipoprotein YerB" evidence="1">
    <location>
        <begin position="26"/>
        <end position="390"/>
    </location>
</feature>
<evidence type="ECO:0008006" key="6">
    <source>
        <dbReference type="Google" id="ProtNLM"/>
    </source>
</evidence>
<evidence type="ECO:0000313" key="4">
    <source>
        <dbReference type="EMBL" id="OGG02781.1"/>
    </source>
</evidence>
<sequence length="390" mass="44233">MKNLKLAQILVGLALYLISTGVSFAAFNLTSTQSSQITSPLVNVSPSIKAQYKVDPSVPRDQLCPLNGVMYTQQEKEIYDKRRPLAVMIENSDESRPQSGLSRADIVYEAIAEGWITRMMGVFYCNTPMENIVFAPVRSARTYFVDWVSEYDALYNHVGGAGRCSDDTVDNRAKALCQIDRFGIKDLDQFGIGFPDCYRNPDRLNHPVATEHTMVCFSENLYKIAEKREWTNVDDKGIPWDKSFDPWQFKDDPKLEDRGTVSSIKIVFAEGYDKYIGLWQYDKETNSYKRSTGGQPHLDLENKEQLIAKNVIIQLSKITGPVDDHGHILYQTIGNSKAIIFQDGKAIVGSWSKKSRLSRTLFYDSVGKEVVMTRGPIWIELLDSEQKVTY</sequence>
<dbReference type="Proteomes" id="UP000176665">
    <property type="component" value="Unassembled WGS sequence"/>
</dbReference>
<name>A0A1F5YRD6_9BACT</name>
<dbReference type="Pfam" id="PF11258">
    <property type="entry name" value="DUF3048"/>
    <property type="match status" value="1"/>
</dbReference>
<gene>
    <name evidence="4" type="ORF">A2W14_06675</name>
</gene>
<feature type="signal peptide" evidence="1">
    <location>
        <begin position="1"/>
        <end position="25"/>
    </location>
</feature>
<dbReference type="EMBL" id="MFJA01000052">
    <property type="protein sequence ID" value="OGG02781.1"/>
    <property type="molecule type" value="Genomic_DNA"/>
</dbReference>
<dbReference type="Gene3D" id="3.50.90.10">
    <property type="entry name" value="YerB-like"/>
    <property type="match status" value="1"/>
</dbReference>
<dbReference type="STRING" id="1798371.A2W14_06675"/>
<dbReference type="InterPro" id="IPR035328">
    <property type="entry name" value="DUF3048_C"/>
</dbReference>
<feature type="domain" description="DUF3048" evidence="2">
    <location>
        <begin position="77"/>
        <end position="170"/>
    </location>
</feature>